<feature type="transmembrane region" description="Helical" evidence="1">
    <location>
        <begin position="21"/>
        <end position="42"/>
    </location>
</feature>
<accession>A0ABW5WRD4</accession>
<proteinExistence type="predicted"/>
<dbReference type="InterPro" id="IPR045749">
    <property type="entry name" value="DUF6090"/>
</dbReference>
<dbReference type="Pfam" id="PF19578">
    <property type="entry name" value="DUF6090"/>
    <property type="match status" value="1"/>
</dbReference>
<protein>
    <submittedName>
        <fullName evidence="2">DUF6090 family protein</fullName>
    </submittedName>
</protein>
<comment type="caution">
    <text evidence="2">The sequence shown here is derived from an EMBL/GenBank/DDBJ whole genome shotgun (WGS) entry which is preliminary data.</text>
</comment>
<dbReference type="RefSeq" id="WP_183490516.1">
    <property type="nucleotide sequence ID" value="NZ_JBHUOV010000013.1"/>
</dbReference>
<evidence type="ECO:0000313" key="3">
    <source>
        <dbReference type="Proteomes" id="UP001597533"/>
    </source>
</evidence>
<keyword evidence="1" id="KW-1133">Transmembrane helix</keyword>
<gene>
    <name evidence="2" type="ORF">ACFS5M_12655</name>
</gene>
<reference evidence="3" key="1">
    <citation type="journal article" date="2019" name="Int. J. Syst. Evol. Microbiol.">
        <title>The Global Catalogue of Microorganisms (GCM) 10K type strain sequencing project: providing services to taxonomists for standard genome sequencing and annotation.</title>
        <authorList>
            <consortium name="The Broad Institute Genomics Platform"/>
            <consortium name="The Broad Institute Genome Sequencing Center for Infectious Disease"/>
            <person name="Wu L."/>
            <person name="Ma J."/>
        </authorList>
    </citation>
    <scope>NUCLEOTIDE SEQUENCE [LARGE SCALE GENOMIC DNA]</scope>
    <source>
        <strain evidence="3">KCTC 32141</strain>
    </source>
</reference>
<sequence>MIKFFRKIRRNLLSEGKTGKYLKYAIGEIVLVVVGILIALAINNWNETRKTKSTLSNYTESLIKDLKQDIIILNEQTDFAISDNKILQNLIERLSSPNVNNDSLIKIVRNELPTDFKTFRPLNSKTLLAIQSNGILEYYDDITYDYLIDLQTVQTIRSDIIKIQINNHNLQFQEMMKKYSIGEYKALSGPLAENAWSRIDSDDLYRSFESYITSRKWMNDKGNINRELIMAATEKVLNRLIEMQ</sequence>
<keyword evidence="1" id="KW-0812">Transmembrane</keyword>
<dbReference type="Proteomes" id="UP001597533">
    <property type="component" value="Unassembled WGS sequence"/>
</dbReference>
<evidence type="ECO:0000256" key="1">
    <source>
        <dbReference type="SAM" id="Phobius"/>
    </source>
</evidence>
<evidence type="ECO:0000313" key="2">
    <source>
        <dbReference type="EMBL" id="MFD2824525.1"/>
    </source>
</evidence>
<dbReference type="EMBL" id="JBHUOV010000013">
    <property type="protein sequence ID" value="MFD2824525.1"/>
    <property type="molecule type" value="Genomic_DNA"/>
</dbReference>
<organism evidence="2 3">
    <name type="scientific">Lacinutrix iliipiscaria</name>
    <dbReference type="NCBI Taxonomy" id="1230532"/>
    <lineage>
        <taxon>Bacteria</taxon>
        <taxon>Pseudomonadati</taxon>
        <taxon>Bacteroidota</taxon>
        <taxon>Flavobacteriia</taxon>
        <taxon>Flavobacteriales</taxon>
        <taxon>Flavobacteriaceae</taxon>
        <taxon>Lacinutrix</taxon>
    </lineage>
</organism>
<name>A0ABW5WRD4_9FLAO</name>
<keyword evidence="3" id="KW-1185">Reference proteome</keyword>
<keyword evidence="1" id="KW-0472">Membrane</keyword>